<evidence type="ECO:0000256" key="1">
    <source>
        <dbReference type="ARBA" id="ARBA00001946"/>
    </source>
</evidence>
<keyword evidence="5" id="KW-0812">Transmembrane</keyword>
<dbReference type="GO" id="GO:0043709">
    <property type="term" value="P:cell adhesion involved in single-species biofilm formation"/>
    <property type="evidence" value="ECO:0007669"/>
    <property type="project" value="TreeGrafter"/>
</dbReference>
<feature type="transmembrane region" description="Helical" evidence="5">
    <location>
        <begin position="372"/>
        <end position="391"/>
    </location>
</feature>
<keyword evidence="9" id="KW-1185">Reference proteome</keyword>
<dbReference type="PROSITE" id="PS51257">
    <property type="entry name" value="PROKAR_LIPOPROTEIN"/>
    <property type="match status" value="1"/>
</dbReference>
<dbReference type="Gene3D" id="3.30.70.270">
    <property type="match status" value="1"/>
</dbReference>
<comment type="cofactor">
    <cofactor evidence="1">
        <name>Mg(2+)</name>
        <dbReference type="ChEBI" id="CHEBI:18420"/>
    </cofactor>
</comment>
<dbReference type="GO" id="GO:1902201">
    <property type="term" value="P:negative regulation of bacterial-type flagellum-dependent cell motility"/>
    <property type="evidence" value="ECO:0007669"/>
    <property type="project" value="TreeGrafter"/>
</dbReference>
<reference evidence="8 9" key="1">
    <citation type="submission" date="2020-08" db="EMBL/GenBank/DDBJ databases">
        <title>Genomic Encyclopedia of Type Strains, Phase IV (KMG-IV): sequencing the most valuable type-strain genomes for metagenomic binning, comparative biology and taxonomic classification.</title>
        <authorList>
            <person name="Goeker M."/>
        </authorList>
    </citation>
    <scope>NUCLEOTIDE SEQUENCE [LARGE SCALE GENOMIC DNA]</scope>
    <source>
        <strain evidence="8 9">DSM 24163</strain>
    </source>
</reference>
<evidence type="ECO:0000259" key="7">
    <source>
        <dbReference type="PROSITE" id="PS50887"/>
    </source>
</evidence>
<protein>
    <recommendedName>
        <fullName evidence="2">diguanylate cyclase</fullName>
        <ecNumber evidence="2">2.7.7.65</ecNumber>
    </recommendedName>
</protein>
<sequence length="606" mass="66648">MKLLRAGALACLLLLGACPDADARVLLDAGTPPVLDLTPATQVLENADHAADLDAVRAPGTTARFRALAPGETTFGYAQGAYWFRFEVENTLPEAVRRVLVIDYALLDHVTLFRIDAAGTVTRRDGGDRTPFATRDLADRHLNFLVDFAPRASATFYLRVESQSSMQVPLLLADPRAYLAGQLTSRLLLGLYYGILVALTLYNLLLFASVRDGNFLWYALYGASYCLMLLCLNGLAFQHLWPQWPHWGNLATLLSVSFSMITVMQFSRRFLDLARRAPLFDLLLRLCMAFALALALAALVAPYSVVIRLQTLLSLAVAPVILIAAFGSMRSYAPARQFALAWSILLIGTMIYAAVALGILPKVPLTEYSIQIGSAAEMILLSLALAYRINALTAENERIQREARSELESRVQARTADLDAALQHLEDANRRLDDFSRRDGLTGLYNRRHLDDALARVCRDVDAQRTPMALMMIDIDHFKSINDRYGHSVGDACLRATAAALSQAVANDDAILARYGGEEFAIVLPHIDADAAMAVAERVRAGIEQRPILTDPHRVDLTISIGLHIVPTGTPCEAQDLLRRADARLYAAKRGGRNRIEISTYGASRK</sequence>
<dbReference type="InterPro" id="IPR029787">
    <property type="entry name" value="Nucleotide_cyclase"/>
</dbReference>
<keyword evidence="6" id="KW-0732">Signal</keyword>
<feature type="chain" id="PRO_5031177584" description="diguanylate cyclase" evidence="6">
    <location>
        <begin position="24"/>
        <end position="606"/>
    </location>
</feature>
<evidence type="ECO:0000256" key="5">
    <source>
        <dbReference type="SAM" id="Phobius"/>
    </source>
</evidence>
<feature type="transmembrane region" description="Helical" evidence="5">
    <location>
        <begin position="187"/>
        <end position="208"/>
    </location>
</feature>
<dbReference type="NCBIfam" id="TIGR00254">
    <property type="entry name" value="GGDEF"/>
    <property type="match status" value="1"/>
</dbReference>
<feature type="transmembrane region" description="Helical" evidence="5">
    <location>
        <begin position="279"/>
        <end position="301"/>
    </location>
</feature>
<dbReference type="InterPro" id="IPR043128">
    <property type="entry name" value="Rev_trsase/Diguanyl_cyclase"/>
</dbReference>
<dbReference type="Pfam" id="PF07696">
    <property type="entry name" value="7TMR-DISMED2"/>
    <property type="match status" value="1"/>
</dbReference>
<proteinExistence type="predicted"/>
<dbReference type="PROSITE" id="PS50887">
    <property type="entry name" value="GGDEF"/>
    <property type="match status" value="1"/>
</dbReference>
<comment type="catalytic activity">
    <reaction evidence="3">
        <text>2 GTP = 3',3'-c-di-GMP + 2 diphosphate</text>
        <dbReference type="Rhea" id="RHEA:24898"/>
        <dbReference type="ChEBI" id="CHEBI:33019"/>
        <dbReference type="ChEBI" id="CHEBI:37565"/>
        <dbReference type="ChEBI" id="CHEBI:58805"/>
        <dbReference type="EC" id="2.7.7.65"/>
    </reaction>
</comment>
<dbReference type="InterPro" id="IPR011623">
    <property type="entry name" value="7TMR_DISM_rcpt_extracell_dom1"/>
</dbReference>
<dbReference type="GO" id="GO:0005886">
    <property type="term" value="C:plasma membrane"/>
    <property type="evidence" value="ECO:0007669"/>
    <property type="project" value="TreeGrafter"/>
</dbReference>
<dbReference type="Gene3D" id="2.60.40.2380">
    <property type="match status" value="1"/>
</dbReference>
<dbReference type="AlphaFoldDB" id="A0A7W8G179"/>
<keyword evidence="5" id="KW-1133">Transmembrane helix</keyword>
<feature type="transmembrane region" description="Helical" evidence="5">
    <location>
        <begin position="338"/>
        <end position="360"/>
    </location>
</feature>
<evidence type="ECO:0000256" key="2">
    <source>
        <dbReference type="ARBA" id="ARBA00012528"/>
    </source>
</evidence>
<dbReference type="InterPro" id="IPR050469">
    <property type="entry name" value="Diguanylate_Cyclase"/>
</dbReference>
<feature type="signal peptide" evidence="6">
    <location>
        <begin position="1"/>
        <end position="23"/>
    </location>
</feature>
<accession>A0A7W8G179</accession>
<dbReference type="RefSeq" id="WP_183961103.1">
    <property type="nucleotide sequence ID" value="NZ_JACHHP010000003.1"/>
</dbReference>
<evidence type="ECO:0000256" key="4">
    <source>
        <dbReference type="SAM" id="Coils"/>
    </source>
</evidence>
<dbReference type="Pfam" id="PF07695">
    <property type="entry name" value="7TMR-DISM_7TM"/>
    <property type="match status" value="1"/>
</dbReference>
<dbReference type="InterPro" id="IPR011622">
    <property type="entry name" value="7TMR_DISM_rcpt_extracell_dom2"/>
</dbReference>
<dbReference type="PANTHER" id="PTHR45138">
    <property type="entry name" value="REGULATORY COMPONENTS OF SENSORY TRANSDUCTION SYSTEM"/>
    <property type="match status" value="1"/>
</dbReference>
<dbReference type="FunFam" id="3.30.70.270:FF:000001">
    <property type="entry name" value="Diguanylate cyclase domain protein"/>
    <property type="match status" value="1"/>
</dbReference>
<evidence type="ECO:0000313" key="9">
    <source>
        <dbReference type="Proteomes" id="UP000521199"/>
    </source>
</evidence>
<comment type="caution">
    <text evidence="8">The sequence shown here is derived from an EMBL/GenBank/DDBJ whole genome shotgun (WGS) entry which is preliminary data.</text>
</comment>
<feature type="transmembrane region" description="Helical" evidence="5">
    <location>
        <begin position="247"/>
        <end position="267"/>
    </location>
</feature>
<dbReference type="SUPFAM" id="SSF55073">
    <property type="entry name" value="Nucleotide cyclase"/>
    <property type="match status" value="1"/>
</dbReference>
<organism evidence="8 9">
    <name type="scientific">Chiayiivirga flava</name>
    <dbReference type="NCBI Taxonomy" id="659595"/>
    <lineage>
        <taxon>Bacteria</taxon>
        <taxon>Pseudomonadati</taxon>
        <taxon>Pseudomonadota</taxon>
        <taxon>Gammaproteobacteria</taxon>
        <taxon>Lysobacterales</taxon>
        <taxon>Lysobacteraceae</taxon>
        <taxon>Chiayiivirga</taxon>
    </lineage>
</organism>
<dbReference type="InterPro" id="IPR000160">
    <property type="entry name" value="GGDEF_dom"/>
</dbReference>
<dbReference type="GO" id="GO:0052621">
    <property type="term" value="F:diguanylate cyclase activity"/>
    <property type="evidence" value="ECO:0007669"/>
    <property type="project" value="UniProtKB-EC"/>
</dbReference>
<dbReference type="PANTHER" id="PTHR45138:SF9">
    <property type="entry name" value="DIGUANYLATE CYCLASE DGCM-RELATED"/>
    <property type="match status" value="1"/>
</dbReference>
<dbReference type="Pfam" id="PF00990">
    <property type="entry name" value="GGDEF"/>
    <property type="match status" value="1"/>
</dbReference>
<keyword evidence="5" id="KW-0472">Membrane</keyword>
<evidence type="ECO:0000313" key="8">
    <source>
        <dbReference type="EMBL" id="MBB5208583.1"/>
    </source>
</evidence>
<feature type="domain" description="GGDEF" evidence="7">
    <location>
        <begin position="466"/>
        <end position="601"/>
    </location>
</feature>
<dbReference type="Proteomes" id="UP000521199">
    <property type="component" value="Unassembled WGS sequence"/>
</dbReference>
<name>A0A7W8G179_9GAMM</name>
<dbReference type="SMART" id="SM00267">
    <property type="entry name" value="GGDEF"/>
    <property type="match status" value="1"/>
</dbReference>
<dbReference type="EC" id="2.7.7.65" evidence="2"/>
<feature type="transmembrane region" description="Helical" evidence="5">
    <location>
        <begin position="307"/>
        <end position="326"/>
    </location>
</feature>
<feature type="coiled-coil region" evidence="4">
    <location>
        <begin position="389"/>
        <end position="438"/>
    </location>
</feature>
<feature type="transmembrane region" description="Helical" evidence="5">
    <location>
        <begin position="215"/>
        <end position="241"/>
    </location>
</feature>
<dbReference type="CDD" id="cd01949">
    <property type="entry name" value="GGDEF"/>
    <property type="match status" value="1"/>
</dbReference>
<gene>
    <name evidence="8" type="ORF">HNQ52_002125</name>
</gene>
<dbReference type="EMBL" id="JACHHP010000003">
    <property type="protein sequence ID" value="MBB5208583.1"/>
    <property type="molecule type" value="Genomic_DNA"/>
</dbReference>
<keyword evidence="4" id="KW-0175">Coiled coil</keyword>
<evidence type="ECO:0000256" key="6">
    <source>
        <dbReference type="SAM" id="SignalP"/>
    </source>
</evidence>
<evidence type="ECO:0000256" key="3">
    <source>
        <dbReference type="ARBA" id="ARBA00034247"/>
    </source>
</evidence>